<sequence>MVIRLVMRVALLVLVVVTISLREVATGVQSYQPPESSPLAECPLDLIHGYDAYLPKQNFRRIFPPLWTPAALHKLDKNLTMAVLTYLIGRKLLPMPDPRILCVGEGSSSAVLALRRLGLSESVSVDGGPSFSALEKRYVYELGFEDRLFDFVFSRNLHRGPLPDLFVREIERVLIPGGIGAMLVPARSLQSGDMIGSALTFASFLESSDIVHSCGVGPYTLIVFEKRAEKFASFEYLQLPGDCPSIATNKPFMNYIEPLASPGELTYLPRFVNVSSRNKLIYINIGAGEYARPTIENISKLYYPSDRSMTFDKFVVHYISSITDTYIPEPGINLVFYQPPGEEFDPPEIVSLDQLDEFMDEDDFDLISWIKETASGGNFVVLLMNAEETELNILEELYKSGAICYLDEVFLRCPPEKPHCGKTLTSLRRSGLYVH</sequence>
<name>S8BXY4_9LAMI</name>
<dbReference type="GO" id="GO:0008757">
    <property type="term" value="F:S-adenosylmethionine-dependent methyltransferase activity"/>
    <property type="evidence" value="ECO:0007669"/>
    <property type="project" value="InterPro"/>
</dbReference>
<dbReference type="Gene3D" id="3.40.50.150">
    <property type="entry name" value="Vaccinia Virus protein VP39"/>
    <property type="match status" value="1"/>
</dbReference>
<evidence type="ECO:0000313" key="3">
    <source>
        <dbReference type="EMBL" id="EPS59450.1"/>
    </source>
</evidence>
<comment type="caution">
    <text evidence="3">The sequence shown here is derived from an EMBL/GenBank/DDBJ whole genome shotgun (WGS) entry which is preliminary data.</text>
</comment>
<gene>
    <name evidence="3" type="ORF">M569_15358</name>
</gene>
<evidence type="ECO:0000256" key="1">
    <source>
        <dbReference type="SAM" id="SignalP"/>
    </source>
</evidence>
<feature type="non-terminal residue" evidence="3">
    <location>
        <position position="435"/>
    </location>
</feature>
<reference evidence="3 4" key="1">
    <citation type="journal article" date="2013" name="BMC Genomics">
        <title>The miniature genome of a carnivorous plant Genlisea aurea contains a low number of genes and short non-coding sequences.</title>
        <authorList>
            <person name="Leushkin E.V."/>
            <person name="Sutormin R.A."/>
            <person name="Nabieva E.R."/>
            <person name="Penin A.A."/>
            <person name="Kondrashov A.S."/>
            <person name="Logacheva M.D."/>
        </authorList>
    </citation>
    <scope>NUCLEOTIDE SEQUENCE [LARGE SCALE GENOMIC DNA]</scope>
</reference>
<feature type="signal peptide" evidence="1">
    <location>
        <begin position="1"/>
        <end position="27"/>
    </location>
</feature>
<protein>
    <recommendedName>
        <fullName evidence="2">Methyltransferase type 11 domain-containing protein</fullName>
    </recommendedName>
</protein>
<dbReference type="GO" id="GO:0009820">
    <property type="term" value="P:alkaloid metabolic process"/>
    <property type="evidence" value="ECO:0007669"/>
    <property type="project" value="UniProtKB-KW"/>
</dbReference>
<dbReference type="AlphaFoldDB" id="S8BXY4"/>
<keyword evidence="4" id="KW-1185">Reference proteome</keyword>
<dbReference type="InterPro" id="IPR029063">
    <property type="entry name" value="SAM-dependent_MTases_sf"/>
</dbReference>
<evidence type="ECO:0000313" key="4">
    <source>
        <dbReference type="Proteomes" id="UP000015453"/>
    </source>
</evidence>
<proteinExistence type="predicted"/>
<feature type="chain" id="PRO_5004548783" description="Methyltransferase type 11 domain-containing protein" evidence="1">
    <location>
        <begin position="28"/>
        <end position="435"/>
    </location>
</feature>
<dbReference type="Pfam" id="PF08241">
    <property type="entry name" value="Methyltransf_11"/>
    <property type="match status" value="1"/>
</dbReference>
<feature type="domain" description="Methyltransferase type 11" evidence="2">
    <location>
        <begin position="101"/>
        <end position="179"/>
    </location>
</feature>
<evidence type="ECO:0000259" key="2">
    <source>
        <dbReference type="Pfam" id="PF08241"/>
    </source>
</evidence>
<dbReference type="EMBL" id="AUSU01008356">
    <property type="protein sequence ID" value="EPS59450.1"/>
    <property type="molecule type" value="Genomic_DNA"/>
</dbReference>
<dbReference type="PANTHER" id="PTHR47291:SF1">
    <property type="entry name" value="PEPTIDE UPSTREAM PROTEIN"/>
    <property type="match status" value="1"/>
</dbReference>
<dbReference type="OrthoDB" id="1076011at2759"/>
<dbReference type="SUPFAM" id="SSF53335">
    <property type="entry name" value="S-adenosyl-L-methionine-dependent methyltransferases"/>
    <property type="match status" value="1"/>
</dbReference>
<dbReference type="PANTHER" id="PTHR47291">
    <property type="entry name" value="PEPTIDE UPSTREAM PROTEIN"/>
    <property type="match status" value="1"/>
</dbReference>
<dbReference type="Proteomes" id="UP000015453">
    <property type="component" value="Unassembled WGS sequence"/>
</dbReference>
<organism evidence="3 4">
    <name type="scientific">Genlisea aurea</name>
    <dbReference type="NCBI Taxonomy" id="192259"/>
    <lineage>
        <taxon>Eukaryota</taxon>
        <taxon>Viridiplantae</taxon>
        <taxon>Streptophyta</taxon>
        <taxon>Embryophyta</taxon>
        <taxon>Tracheophyta</taxon>
        <taxon>Spermatophyta</taxon>
        <taxon>Magnoliopsida</taxon>
        <taxon>eudicotyledons</taxon>
        <taxon>Gunneridae</taxon>
        <taxon>Pentapetalae</taxon>
        <taxon>asterids</taxon>
        <taxon>lamiids</taxon>
        <taxon>Lamiales</taxon>
        <taxon>Lentibulariaceae</taxon>
        <taxon>Genlisea</taxon>
    </lineage>
</organism>
<dbReference type="InterPro" id="IPR013216">
    <property type="entry name" value="Methyltransf_11"/>
</dbReference>
<keyword evidence="1" id="KW-0732">Signal</keyword>
<accession>S8BXY4</accession>